<dbReference type="InterPro" id="IPR036291">
    <property type="entry name" value="NAD(P)-bd_dom_sf"/>
</dbReference>
<comment type="caution">
    <text evidence="1">The sequence shown here is derived from an EMBL/GenBank/DDBJ whole genome shotgun (WGS) entry which is preliminary data.</text>
</comment>
<dbReference type="NCBIfam" id="NF006035">
    <property type="entry name" value="PRK08177.1"/>
    <property type="match status" value="1"/>
</dbReference>
<gene>
    <name evidence="1" type="ORF">A9179_15405</name>
</gene>
<name>A0ABR7S3L1_AQUAC</name>
<evidence type="ECO:0000313" key="1">
    <source>
        <dbReference type="EMBL" id="MBC9251659.1"/>
    </source>
</evidence>
<dbReference type="PANTHER" id="PTHR45458:SF1">
    <property type="entry name" value="SHORT CHAIN DEHYDROGENASE"/>
    <property type="match status" value="1"/>
</dbReference>
<protein>
    <submittedName>
        <fullName evidence="1">Short-chain dehydrogenase</fullName>
    </submittedName>
</protein>
<dbReference type="InterPro" id="IPR052184">
    <property type="entry name" value="SDR_enzymes"/>
</dbReference>
<dbReference type="InterPro" id="IPR020904">
    <property type="entry name" value="Sc_DH/Rdtase_CS"/>
</dbReference>
<keyword evidence="2" id="KW-1185">Reference proteome</keyword>
<dbReference type="RefSeq" id="WP_187807152.1">
    <property type="nucleotide sequence ID" value="NZ_LZEU01000001.1"/>
</dbReference>
<dbReference type="PRINTS" id="PR00081">
    <property type="entry name" value="GDHRDH"/>
</dbReference>
<evidence type="ECO:0000313" key="2">
    <source>
        <dbReference type="Proteomes" id="UP000744555"/>
    </source>
</evidence>
<dbReference type="Gene3D" id="3.40.50.720">
    <property type="entry name" value="NAD(P)-binding Rossmann-like Domain"/>
    <property type="match status" value="1"/>
</dbReference>
<dbReference type="SUPFAM" id="SSF51735">
    <property type="entry name" value="NAD(P)-binding Rossmann-fold domains"/>
    <property type="match status" value="1"/>
</dbReference>
<reference evidence="1 2" key="1">
    <citation type="submission" date="2016-06" db="EMBL/GenBank/DDBJ databases">
        <authorList>
            <person name="Ramos C."/>
            <person name="Pintado A."/>
            <person name="Crespo-Gomez J.I."/>
        </authorList>
    </citation>
    <scope>NUCLEOTIDE SEQUENCE [LARGE SCALE GENOMIC DNA]</scope>
    <source>
        <strain evidence="1 2">AVO110</strain>
    </source>
</reference>
<dbReference type="InterPro" id="IPR002347">
    <property type="entry name" value="SDR_fam"/>
</dbReference>
<dbReference type="Proteomes" id="UP000744555">
    <property type="component" value="Unassembled WGS sequence"/>
</dbReference>
<dbReference type="PROSITE" id="PS00061">
    <property type="entry name" value="ADH_SHORT"/>
    <property type="match status" value="1"/>
</dbReference>
<dbReference type="Pfam" id="PF00106">
    <property type="entry name" value="adh_short"/>
    <property type="match status" value="1"/>
</dbReference>
<dbReference type="PANTHER" id="PTHR45458">
    <property type="entry name" value="SHORT-CHAIN DEHYDROGENASE/REDUCTASE SDR"/>
    <property type="match status" value="1"/>
</dbReference>
<dbReference type="EMBL" id="LZEU01000001">
    <property type="protein sequence ID" value="MBC9251659.1"/>
    <property type="molecule type" value="Genomic_DNA"/>
</dbReference>
<proteinExistence type="predicted"/>
<organism evidence="1 2">
    <name type="scientific">Aquipseudomonas alcaligenes</name>
    <name type="common">Pseudomonas alcaligenes</name>
    <dbReference type="NCBI Taxonomy" id="43263"/>
    <lineage>
        <taxon>Bacteria</taxon>
        <taxon>Pseudomonadati</taxon>
        <taxon>Pseudomonadota</taxon>
        <taxon>Gammaproteobacteria</taxon>
        <taxon>Pseudomonadales</taxon>
        <taxon>Pseudomonadaceae</taxon>
        <taxon>Aquipseudomonas</taxon>
    </lineage>
</organism>
<accession>A0ABR7S3L1</accession>
<sequence length="228" mass="24006">MQNILITGASRGIGLGLAETYLNAGAQVHAVVRNPDSAELRQLQARFAEHLQLIVCNLNDTEAGARILAQLAAPALDAVILNAGVYGPTHQDIAQASTHEINELFLSNAIAPLRLARQLAPRVGSGGVIAFMSSQMASVELARAAQMPLYGASKAALNSLIRSWSQATDSPAATLLALHPGWVRTAMGGDQAPLEVADSAAGLQRSIAHYAGQGGCHFIDYQQQVLPW</sequence>